<evidence type="ECO:0000313" key="1">
    <source>
        <dbReference type="EMBL" id="GMS96779.1"/>
    </source>
</evidence>
<protein>
    <submittedName>
        <fullName evidence="1">Uncharacterized protein</fullName>
    </submittedName>
</protein>
<sequence length="101" mass="11316">KVVIEESDSHSTNATIVKFLGRIQFGMLDITIGAQSDDFANMILNLLKVHNIDQLTLSAKEISTHNSVNFLLELCAVVRSIHIIQNQEYGIALYRNYLLGL</sequence>
<gene>
    <name evidence="1" type="ORF">PENTCL1PPCAC_18954</name>
</gene>
<feature type="non-terminal residue" evidence="1">
    <location>
        <position position="1"/>
    </location>
</feature>
<organism evidence="1 2">
    <name type="scientific">Pristionchus entomophagus</name>
    <dbReference type="NCBI Taxonomy" id="358040"/>
    <lineage>
        <taxon>Eukaryota</taxon>
        <taxon>Metazoa</taxon>
        <taxon>Ecdysozoa</taxon>
        <taxon>Nematoda</taxon>
        <taxon>Chromadorea</taxon>
        <taxon>Rhabditida</taxon>
        <taxon>Rhabditina</taxon>
        <taxon>Diplogasteromorpha</taxon>
        <taxon>Diplogasteroidea</taxon>
        <taxon>Neodiplogasteridae</taxon>
        <taxon>Pristionchus</taxon>
    </lineage>
</organism>
<proteinExistence type="predicted"/>
<reference evidence="1" key="1">
    <citation type="submission" date="2023-10" db="EMBL/GenBank/DDBJ databases">
        <title>Genome assembly of Pristionchus species.</title>
        <authorList>
            <person name="Yoshida K."/>
            <person name="Sommer R.J."/>
        </authorList>
    </citation>
    <scope>NUCLEOTIDE SEQUENCE</scope>
    <source>
        <strain evidence="1">RS0144</strain>
    </source>
</reference>
<keyword evidence="2" id="KW-1185">Reference proteome</keyword>
<dbReference type="EMBL" id="BTSX01000004">
    <property type="protein sequence ID" value="GMS96779.1"/>
    <property type="molecule type" value="Genomic_DNA"/>
</dbReference>
<accession>A0AAV5TQR7</accession>
<dbReference type="AlphaFoldDB" id="A0AAV5TQR7"/>
<feature type="non-terminal residue" evidence="1">
    <location>
        <position position="101"/>
    </location>
</feature>
<dbReference type="Proteomes" id="UP001432027">
    <property type="component" value="Unassembled WGS sequence"/>
</dbReference>
<comment type="caution">
    <text evidence="1">The sequence shown here is derived from an EMBL/GenBank/DDBJ whole genome shotgun (WGS) entry which is preliminary data.</text>
</comment>
<name>A0AAV5TQR7_9BILA</name>
<evidence type="ECO:0000313" key="2">
    <source>
        <dbReference type="Proteomes" id="UP001432027"/>
    </source>
</evidence>